<dbReference type="GO" id="GO:0005739">
    <property type="term" value="C:mitochondrion"/>
    <property type="evidence" value="ECO:0007669"/>
    <property type="project" value="UniProtKB-SubCell"/>
</dbReference>
<keyword evidence="5" id="KW-0687">Ribonucleoprotein</keyword>
<dbReference type="STRING" id="37653.A0A0L8FIP5"/>
<keyword evidence="3" id="KW-0689">Ribosomal protein</keyword>
<evidence type="ECO:0000313" key="7">
    <source>
        <dbReference type="EMBL" id="KOF63756.1"/>
    </source>
</evidence>
<dbReference type="KEGG" id="obi:106883091"/>
<organism evidence="7">
    <name type="scientific">Octopus bimaculoides</name>
    <name type="common">California two-spotted octopus</name>
    <dbReference type="NCBI Taxonomy" id="37653"/>
    <lineage>
        <taxon>Eukaryota</taxon>
        <taxon>Metazoa</taxon>
        <taxon>Spiralia</taxon>
        <taxon>Lophotrochozoa</taxon>
        <taxon>Mollusca</taxon>
        <taxon>Cephalopoda</taxon>
        <taxon>Coleoidea</taxon>
        <taxon>Octopodiformes</taxon>
        <taxon>Octopoda</taxon>
        <taxon>Incirrata</taxon>
        <taxon>Octopodidae</taxon>
        <taxon>Octopus</taxon>
    </lineage>
</organism>
<sequence>MASNYAQRMARLSARIFGEVVRPIPKKTNRLFRLFKDRPYNMDPHVVDYYPPLREINSLMLRLRNHGLFRDEHLDFKDEMKRLRVLRGKTKPKKGEGKRAMKNK</sequence>
<evidence type="ECO:0000256" key="6">
    <source>
        <dbReference type="ARBA" id="ARBA00035132"/>
    </source>
</evidence>
<dbReference type="Pfam" id="PF08293">
    <property type="entry name" value="MRP-S33"/>
    <property type="match status" value="1"/>
</dbReference>
<comment type="subcellular location">
    <subcellularLocation>
        <location evidence="1">Mitochondrion</location>
    </subcellularLocation>
</comment>
<dbReference type="PANTHER" id="PTHR13362:SF2">
    <property type="entry name" value="SMALL RIBOSOMAL SUBUNIT PROTEIN MS33"/>
    <property type="match status" value="1"/>
</dbReference>
<dbReference type="AlphaFoldDB" id="A0A0L8FIP5"/>
<dbReference type="PANTHER" id="PTHR13362">
    <property type="entry name" value="MITOCHONDRIAL RIBOSOMAL PROTEIN S33"/>
    <property type="match status" value="1"/>
</dbReference>
<proteinExistence type="inferred from homology"/>
<comment type="similarity">
    <text evidence="2">Belongs to the mitochondrion-specific ribosomal protein mS33 family.</text>
</comment>
<dbReference type="OMA" id="YSGLMWR"/>
<dbReference type="InterPro" id="IPR013219">
    <property type="entry name" value="Ribosomal_mS33"/>
</dbReference>
<protein>
    <recommendedName>
        <fullName evidence="6">Small ribosomal subunit protein mS33</fullName>
    </recommendedName>
</protein>
<name>A0A0L8FIP5_OCTBM</name>
<evidence type="ECO:0000256" key="1">
    <source>
        <dbReference type="ARBA" id="ARBA00004173"/>
    </source>
</evidence>
<reference evidence="7" key="1">
    <citation type="submission" date="2015-07" db="EMBL/GenBank/DDBJ databases">
        <title>MeaNS - Measles Nucleotide Surveillance Program.</title>
        <authorList>
            <person name="Tran T."/>
            <person name="Druce J."/>
        </authorList>
    </citation>
    <scope>NUCLEOTIDE SEQUENCE</scope>
    <source>
        <strain evidence="7">UCB-OBI-ISO-001</strain>
        <tissue evidence="7">Gonad</tissue>
    </source>
</reference>
<accession>A0A0L8FIP5</accession>
<gene>
    <name evidence="7" type="ORF">OCBIM_22018476mg</name>
</gene>
<evidence type="ECO:0000256" key="2">
    <source>
        <dbReference type="ARBA" id="ARBA00008970"/>
    </source>
</evidence>
<dbReference type="EMBL" id="KQ430702">
    <property type="protein sequence ID" value="KOF63756.1"/>
    <property type="molecule type" value="Genomic_DNA"/>
</dbReference>
<dbReference type="GO" id="GO:1990904">
    <property type="term" value="C:ribonucleoprotein complex"/>
    <property type="evidence" value="ECO:0007669"/>
    <property type="project" value="UniProtKB-KW"/>
</dbReference>
<dbReference type="GO" id="GO:0005840">
    <property type="term" value="C:ribosome"/>
    <property type="evidence" value="ECO:0007669"/>
    <property type="project" value="UniProtKB-KW"/>
</dbReference>
<dbReference type="OrthoDB" id="5980584at2759"/>
<keyword evidence="4" id="KW-0496">Mitochondrion</keyword>
<evidence type="ECO:0000256" key="4">
    <source>
        <dbReference type="ARBA" id="ARBA00023128"/>
    </source>
</evidence>
<evidence type="ECO:0000256" key="5">
    <source>
        <dbReference type="ARBA" id="ARBA00023274"/>
    </source>
</evidence>
<evidence type="ECO:0000256" key="3">
    <source>
        <dbReference type="ARBA" id="ARBA00022980"/>
    </source>
</evidence>